<feature type="compositionally biased region" description="Polar residues" evidence="5">
    <location>
        <begin position="702"/>
        <end position="714"/>
    </location>
</feature>
<dbReference type="InterPro" id="IPR002293">
    <property type="entry name" value="AA/rel_permease1"/>
</dbReference>
<keyword evidence="3 6" id="KW-1133">Transmembrane helix</keyword>
<feature type="compositionally biased region" description="Polar residues" evidence="5">
    <location>
        <begin position="756"/>
        <end position="779"/>
    </location>
</feature>
<protein>
    <submittedName>
        <fullName evidence="8">High affinity cationic amino acid transporter 1</fullName>
    </submittedName>
</protein>
<feature type="transmembrane region" description="Helical" evidence="6">
    <location>
        <begin position="203"/>
        <end position="223"/>
    </location>
</feature>
<evidence type="ECO:0000313" key="9">
    <source>
        <dbReference type="Proteomes" id="UP000299102"/>
    </source>
</evidence>
<dbReference type="Proteomes" id="UP000299102">
    <property type="component" value="Unassembled WGS sequence"/>
</dbReference>
<evidence type="ECO:0000256" key="6">
    <source>
        <dbReference type="SAM" id="Phobius"/>
    </source>
</evidence>
<dbReference type="AlphaFoldDB" id="A0A4C1V4X4"/>
<dbReference type="GO" id="GO:0015189">
    <property type="term" value="F:L-lysine transmembrane transporter activity"/>
    <property type="evidence" value="ECO:0007669"/>
    <property type="project" value="TreeGrafter"/>
</dbReference>
<feature type="transmembrane region" description="Helical" evidence="6">
    <location>
        <begin position="451"/>
        <end position="472"/>
    </location>
</feature>
<evidence type="ECO:0000256" key="2">
    <source>
        <dbReference type="ARBA" id="ARBA00022692"/>
    </source>
</evidence>
<dbReference type="GO" id="GO:0061459">
    <property type="term" value="F:L-arginine transmembrane transporter activity"/>
    <property type="evidence" value="ECO:0007669"/>
    <property type="project" value="TreeGrafter"/>
</dbReference>
<evidence type="ECO:0000256" key="3">
    <source>
        <dbReference type="ARBA" id="ARBA00022989"/>
    </source>
</evidence>
<dbReference type="Pfam" id="PF13520">
    <property type="entry name" value="AA_permease_2"/>
    <property type="match status" value="1"/>
</dbReference>
<feature type="region of interest" description="Disordered" evidence="5">
    <location>
        <begin position="689"/>
        <end position="717"/>
    </location>
</feature>
<keyword evidence="4 6" id="KW-0472">Membrane</keyword>
<dbReference type="EMBL" id="BGZK01000280">
    <property type="protein sequence ID" value="GBP33873.1"/>
    <property type="molecule type" value="Genomic_DNA"/>
</dbReference>
<evidence type="ECO:0000313" key="8">
    <source>
        <dbReference type="EMBL" id="GBP33873.1"/>
    </source>
</evidence>
<feature type="transmembrane region" description="Helical" evidence="6">
    <location>
        <begin position="287"/>
        <end position="314"/>
    </location>
</feature>
<feature type="compositionally biased region" description="Basic and acidic residues" evidence="5">
    <location>
        <begin position="815"/>
        <end position="826"/>
    </location>
</feature>
<feature type="transmembrane region" description="Helical" evidence="6">
    <location>
        <begin position="536"/>
        <end position="556"/>
    </location>
</feature>
<evidence type="ECO:0000256" key="1">
    <source>
        <dbReference type="ARBA" id="ARBA00004141"/>
    </source>
</evidence>
<dbReference type="InterPro" id="IPR029485">
    <property type="entry name" value="CAT_C"/>
</dbReference>
<comment type="subcellular location">
    <subcellularLocation>
        <location evidence="1">Membrane</location>
        <topology evidence="1">Multi-pass membrane protein</topology>
    </subcellularLocation>
</comment>
<reference evidence="8 9" key="1">
    <citation type="journal article" date="2019" name="Commun. Biol.">
        <title>The bagworm genome reveals a unique fibroin gene that provides high tensile strength.</title>
        <authorList>
            <person name="Kono N."/>
            <person name="Nakamura H."/>
            <person name="Ohtoshi R."/>
            <person name="Tomita M."/>
            <person name="Numata K."/>
            <person name="Arakawa K."/>
        </authorList>
    </citation>
    <scope>NUCLEOTIDE SEQUENCE [LARGE SCALE GENOMIC DNA]</scope>
</reference>
<feature type="transmembrane region" description="Helical" evidence="6">
    <location>
        <begin position="399"/>
        <end position="420"/>
    </location>
</feature>
<evidence type="ECO:0000256" key="4">
    <source>
        <dbReference type="ARBA" id="ARBA00023136"/>
    </source>
</evidence>
<dbReference type="GO" id="GO:0005886">
    <property type="term" value="C:plasma membrane"/>
    <property type="evidence" value="ECO:0007669"/>
    <property type="project" value="TreeGrafter"/>
</dbReference>
<proteinExistence type="predicted"/>
<feature type="transmembrane region" description="Helical" evidence="6">
    <location>
        <begin position="76"/>
        <end position="95"/>
    </location>
</feature>
<dbReference type="STRING" id="151549.A0A4C1V4X4"/>
<feature type="region of interest" description="Disordered" evidence="5">
    <location>
        <begin position="754"/>
        <end position="789"/>
    </location>
</feature>
<feature type="transmembrane region" description="Helical" evidence="6">
    <location>
        <begin position="243"/>
        <end position="266"/>
    </location>
</feature>
<sequence>MFKNIGLLVAQLTLRWRGEWLSPALAVGVFLLAGLTAQRVAGPAALLAFAAAAFAALFAALCCAELRWRVRSARSAYAAAAVCVGELAAFFLGWILILEGLFGACVAAKGLGLSVDWLTGHRVLDWMRVHVPIASPYFGTYFDILSFAFVLALGETYSAPHVAGKPTFRQENVCRVRINKTFFNLHPVLLLIGARTSAALNNVLAVPNVLVILFVVIAGALYADSSYWWVAEGALPGEGQTGAGGFFPFGAWGVLRGVALAFYGYVGYDTVAAVGVAKKEPRRFIPFALLISLGVSFACYGGVVIVLTMMLPYYQIPGATIAEVFVLAGAQWQSWVVGAGAVFGLCTSLLNVMSVLPRVVRAMASDRLLPRFMGNYSGKLIPTAVAAVLAGVFELELLLLMMCISALLSHGVVAIYVLLLRYQHEADPAKAADYSQSWFVCTGKRPTRATYAVVAVCVGLFVTTCISTALVGCLVADALIPAIALHALAAVLFILIAIQPRNNPDIAFKTPLVPLVPCLCIYVNINLMILVDLHSWIRVVVGVFIGVPIYIICICVQKQKKKLSHLEGNVNEAFTSDMNGKLPIEITVESPTPPESIRMNEIVRAKENKNINTIQENSNDQNLKIQQVHLNEPKRQDEIVIQHAAIEINEEKEAKIIDLLDQVLQAEEDSFGEISSLPEQSEETEIIISASQEPLPHRKSVSELSDTGSDASISDTRHDVVAQVHREDLPTVDEERQRKFSEDKEDEKITYFGIRETNSPTDESGYSDSTENIPDSNESINEKSRIPTPPPFDESLLATSPFKKSFTIPARPIKPKPEPEIEKPRESLQSNSSQDDIMIFGSPRQLNFMSKLDNIYHNKINNTDGNNEPRIRSKSVENVFDNDPGNLIKDRSNLFLDLKKELLEKEPAQILKPVSVKEGATVERTEKEENEDEDSSLSRADLKSKLEVILATGGPVLLKPRLMKSNPPTPEEVAAGQTAENLFSKVPNKSDKNDTLKRQRAKFGEVLNSFRLSFNKDDEV</sequence>
<accession>A0A4C1V4X4</accession>
<organism evidence="8 9">
    <name type="scientific">Eumeta variegata</name>
    <name type="common">Bagworm moth</name>
    <name type="synonym">Eumeta japonica</name>
    <dbReference type="NCBI Taxonomy" id="151549"/>
    <lineage>
        <taxon>Eukaryota</taxon>
        <taxon>Metazoa</taxon>
        <taxon>Ecdysozoa</taxon>
        <taxon>Arthropoda</taxon>
        <taxon>Hexapoda</taxon>
        <taxon>Insecta</taxon>
        <taxon>Pterygota</taxon>
        <taxon>Neoptera</taxon>
        <taxon>Endopterygota</taxon>
        <taxon>Lepidoptera</taxon>
        <taxon>Glossata</taxon>
        <taxon>Ditrysia</taxon>
        <taxon>Tineoidea</taxon>
        <taxon>Psychidae</taxon>
        <taxon>Oiketicinae</taxon>
        <taxon>Eumeta</taxon>
    </lineage>
</organism>
<feature type="transmembrane region" description="Helical" evidence="6">
    <location>
        <begin position="44"/>
        <end position="64"/>
    </location>
</feature>
<dbReference type="PANTHER" id="PTHR43243">
    <property type="entry name" value="INNER MEMBRANE TRANSPORTER YGJI-RELATED"/>
    <property type="match status" value="1"/>
</dbReference>
<keyword evidence="9" id="KW-1185">Reference proteome</keyword>
<dbReference type="GO" id="GO:0097638">
    <property type="term" value="P:L-arginine import across plasma membrane"/>
    <property type="evidence" value="ECO:0007669"/>
    <property type="project" value="TreeGrafter"/>
</dbReference>
<dbReference type="Pfam" id="PF13906">
    <property type="entry name" value="AA_permease_C"/>
    <property type="match status" value="1"/>
</dbReference>
<feature type="region of interest" description="Disordered" evidence="5">
    <location>
        <begin position="806"/>
        <end position="833"/>
    </location>
</feature>
<feature type="transmembrane region" description="Helical" evidence="6">
    <location>
        <begin position="20"/>
        <end position="38"/>
    </location>
</feature>
<gene>
    <name evidence="8" type="primary">SLC7A1</name>
    <name evidence="8" type="ORF">EVAR_20984_1</name>
</gene>
<dbReference type="Gene3D" id="1.20.1740.10">
    <property type="entry name" value="Amino acid/polyamine transporter I"/>
    <property type="match status" value="1"/>
</dbReference>
<evidence type="ECO:0000259" key="7">
    <source>
        <dbReference type="Pfam" id="PF13906"/>
    </source>
</evidence>
<evidence type="ECO:0000256" key="5">
    <source>
        <dbReference type="SAM" id="MobiDB-lite"/>
    </source>
</evidence>
<comment type="caution">
    <text evidence="8">The sequence shown here is derived from an EMBL/GenBank/DDBJ whole genome shotgun (WGS) entry which is preliminary data.</text>
</comment>
<dbReference type="GO" id="GO:0000064">
    <property type="term" value="F:L-ornithine transmembrane transporter activity"/>
    <property type="evidence" value="ECO:0007669"/>
    <property type="project" value="TreeGrafter"/>
</dbReference>
<feature type="transmembrane region" description="Helical" evidence="6">
    <location>
        <begin position="334"/>
        <end position="356"/>
    </location>
</feature>
<feature type="transmembrane region" description="Helical" evidence="6">
    <location>
        <begin position="478"/>
        <end position="498"/>
    </location>
</feature>
<feature type="compositionally biased region" description="Basic and acidic residues" evidence="5">
    <location>
        <begin position="988"/>
        <end position="997"/>
    </location>
</feature>
<feature type="domain" description="Cationic amino acid transporter C-terminal" evidence="7">
    <location>
        <begin position="508"/>
        <end position="552"/>
    </location>
</feature>
<feature type="transmembrane region" description="Helical" evidence="6">
    <location>
        <begin position="376"/>
        <end position="393"/>
    </location>
</feature>
<feature type="transmembrane region" description="Helical" evidence="6">
    <location>
        <begin position="510"/>
        <end position="530"/>
    </location>
</feature>
<name>A0A4C1V4X4_EUMVA</name>
<dbReference type="OrthoDB" id="3900342at2759"/>
<feature type="region of interest" description="Disordered" evidence="5">
    <location>
        <begin position="959"/>
        <end position="997"/>
    </location>
</feature>
<dbReference type="PANTHER" id="PTHR43243:SF105">
    <property type="entry name" value="CATIONIC AMINO ACID TRANSPORTER C-TERMINAL DOMAIN-CONTAINING PROTEIN"/>
    <property type="match status" value="1"/>
</dbReference>
<keyword evidence="2 6" id="KW-0812">Transmembrane</keyword>